<dbReference type="InterPro" id="IPR008922">
    <property type="entry name" value="Di-copper_centre_dom_sf"/>
</dbReference>
<evidence type="ECO:0000256" key="1">
    <source>
        <dbReference type="ARBA" id="ARBA00022723"/>
    </source>
</evidence>
<sequence>MLYWDWSLDADNVPASPIWDAKTGLGGNGSPSKTEPYANGRDTRKCVIDGPFKDFRPVFQGTNYEPHCLSRRWNNGTEQVGDMLSPAYTKETVSKIQNIEGYDEYRQKLESRPHGAIHSAIGGDMVPNTSPNDPIFFLHHTQIDRLWALWQGQDPDKRYTDFSGIKTQNQFDGTTPPSASLSDTLLMMGLADDLTVKDLMTTQSPLLCYTYEVVYLYIYRIHGQESL</sequence>
<dbReference type="SUPFAM" id="SSF48056">
    <property type="entry name" value="Di-copper centre-containing domain"/>
    <property type="match status" value="1"/>
</dbReference>
<reference evidence="5" key="1">
    <citation type="journal article" date="2017" name="Mycologia">
        <title>Fusarium algeriense, sp. nov., a novel toxigenic crown rot pathogen of durum wheat from Algeria is nested in the Fusarium burgessii species complex.</title>
        <authorList>
            <person name="Laraba I."/>
            <person name="Keddad A."/>
            <person name="Boureghda H."/>
            <person name="Abdallah N."/>
            <person name="Vaughan M.M."/>
            <person name="Proctor R.H."/>
            <person name="Busman M."/>
            <person name="O'Donnell K."/>
        </authorList>
    </citation>
    <scope>NUCLEOTIDE SEQUENCE</scope>
    <source>
        <strain evidence="5">NRRL 25174</strain>
    </source>
</reference>
<evidence type="ECO:0000313" key="5">
    <source>
        <dbReference type="EMBL" id="KAF4345525.1"/>
    </source>
</evidence>
<evidence type="ECO:0000256" key="2">
    <source>
        <dbReference type="ARBA" id="ARBA00023008"/>
    </source>
</evidence>
<dbReference type="Pfam" id="PF00264">
    <property type="entry name" value="Tyrosinase"/>
    <property type="match status" value="1"/>
</dbReference>
<evidence type="ECO:0000259" key="4">
    <source>
        <dbReference type="PROSITE" id="PS00498"/>
    </source>
</evidence>
<dbReference type="InterPro" id="IPR002227">
    <property type="entry name" value="Tyrosinase_Cu-bd"/>
</dbReference>
<dbReference type="Gene3D" id="1.10.1280.10">
    <property type="entry name" value="Di-copper center containing domain from catechol oxidase"/>
    <property type="match status" value="1"/>
</dbReference>
<dbReference type="EMBL" id="PVQB02000025">
    <property type="protein sequence ID" value="KAF4345525.1"/>
    <property type="molecule type" value="Genomic_DNA"/>
</dbReference>
<dbReference type="OrthoDB" id="6132182at2759"/>
<feature type="domain" description="Tyrosinase copper-binding" evidence="4">
    <location>
        <begin position="133"/>
        <end position="144"/>
    </location>
</feature>
<accession>A0A9P5AV13</accession>
<dbReference type="AlphaFoldDB" id="A0A9P5AV13"/>
<keyword evidence="6" id="KW-1185">Reference proteome</keyword>
<dbReference type="PANTHER" id="PTHR11474">
    <property type="entry name" value="TYROSINASE FAMILY MEMBER"/>
    <property type="match status" value="1"/>
</dbReference>
<dbReference type="GO" id="GO:0046872">
    <property type="term" value="F:metal ion binding"/>
    <property type="evidence" value="ECO:0007669"/>
    <property type="project" value="UniProtKB-KW"/>
</dbReference>
<reference evidence="5" key="2">
    <citation type="submission" date="2020-02" db="EMBL/GenBank/DDBJ databases">
        <title>Identification and distribution of gene clusters putatively required for synthesis of sphingolipid metabolism inhibitors in phylogenetically diverse species of the filamentous fungus Fusarium.</title>
        <authorList>
            <person name="Kim H.-S."/>
            <person name="Busman M."/>
            <person name="Brown D.W."/>
            <person name="Divon H."/>
            <person name="Uhlig S."/>
            <person name="Proctor R.H."/>
        </authorList>
    </citation>
    <scope>NUCLEOTIDE SEQUENCE</scope>
    <source>
        <strain evidence="5">NRRL 25174</strain>
    </source>
</reference>
<proteinExistence type="predicted"/>
<gene>
    <name evidence="5" type="ORF">FBEOM_475</name>
</gene>
<dbReference type="PRINTS" id="PR00092">
    <property type="entry name" value="TYROSINASE"/>
</dbReference>
<keyword evidence="1" id="KW-0479">Metal-binding</keyword>
<dbReference type="PROSITE" id="PS00498">
    <property type="entry name" value="TYROSINASE_2"/>
    <property type="match status" value="1"/>
</dbReference>
<dbReference type="Proteomes" id="UP000730481">
    <property type="component" value="Unassembled WGS sequence"/>
</dbReference>
<comment type="caution">
    <text evidence="5">The sequence shown here is derived from an EMBL/GenBank/DDBJ whole genome shotgun (WGS) entry which is preliminary data.</text>
</comment>
<evidence type="ECO:0000256" key="3">
    <source>
        <dbReference type="SAM" id="MobiDB-lite"/>
    </source>
</evidence>
<name>A0A9P5AV13_9HYPO</name>
<dbReference type="GO" id="GO:0016491">
    <property type="term" value="F:oxidoreductase activity"/>
    <property type="evidence" value="ECO:0007669"/>
    <property type="project" value="InterPro"/>
</dbReference>
<evidence type="ECO:0000313" key="6">
    <source>
        <dbReference type="Proteomes" id="UP000730481"/>
    </source>
</evidence>
<feature type="region of interest" description="Disordered" evidence="3">
    <location>
        <begin position="21"/>
        <end position="40"/>
    </location>
</feature>
<dbReference type="PANTHER" id="PTHR11474:SF126">
    <property type="entry name" value="TYROSINASE-LIKE PROTEIN TYR-1-RELATED"/>
    <property type="match status" value="1"/>
</dbReference>
<protein>
    <submittedName>
        <fullName evidence="5">Tyrosinase</fullName>
    </submittedName>
</protein>
<dbReference type="InterPro" id="IPR050316">
    <property type="entry name" value="Tyrosinase/Hemocyanin"/>
</dbReference>
<keyword evidence="2" id="KW-0186">Copper</keyword>
<organism evidence="5 6">
    <name type="scientific">Fusarium beomiforme</name>
    <dbReference type="NCBI Taxonomy" id="44412"/>
    <lineage>
        <taxon>Eukaryota</taxon>
        <taxon>Fungi</taxon>
        <taxon>Dikarya</taxon>
        <taxon>Ascomycota</taxon>
        <taxon>Pezizomycotina</taxon>
        <taxon>Sordariomycetes</taxon>
        <taxon>Hypocreomycetidae</taxon>
        <taxon>Hypocreales</taxon>
        <taxon>Nectriaceae</taxon>
        <taxon>Fusarium</taxon>
        <taxon>Fusarium burgessii species complex</taxon>
    </lineage>
</organism>